<proteinExistence type="predicted"/>
<gene>
    <name evidence="1" type="ORF">Q8A49_00140</name>
</gene>
<evidence type="ECO:0000313" key="2">
    <source>
        <dbReference type="Proteomes" id="UP001348641"/>
    </source>
</evidence>
<name>A0ABU7KHY2_9ACTN</name>
<dbReference type="Proteomes" id="UP001348641">
    <property type="component" value="Unassembled WGS sequence"/>
</dbReference>
<comment type="caution">
    <text evidence="1">The sequence shown here is derived from an EMBL/GenBank/DDBJ whole genome shotgun (WGS) entry which is preliminary data.</text>
</comment>
<reference evidence="1 2" key="1">
    <citation type="submission" date="2023-07" db="EMBL/GenBank/DDBJ databases">
        <authorList>
            <person name="Girao M."/>
            <person name="Carvalho M.F."/>
        </authorList>
    </citation>
    <scope>NUCLEOTIDE SEQUENCE [LARGE SCALE GENOMIC DNA]</scope>
    <source>
        <strain evidence="1 2">66/93</strain>
    </source>
</reference>
<accession>A0ABU7KHY2</accession>
<dbReference type="EMBL" id="JAUUCC010000001">
    <property type="protein sequence ID" value="MEE2048905.1"/>
    <property type="molecule type" value="Genomic_DNA"/>
</dbReference>
<organism evidence="1 2">
    <name type="scientific">Nocardiopsis tropica</name>
    <dbReference type="NCBI Taxonomy" id="109330"/>
    <lineage>
        <taxon>Bacteria</taxon>
        <taxon>Bacillati</taxon>
        <taxon>Actinomycetota</taxon>
        <taxon>Actinomycetes</taxon>
        <taxon>Streptosporangiales</taxon>
        <taxon>Nocardiopsidaceae</taxon>
        <taxon>Nocardiopsis</taxon>
    </lineage>
</organism>
<sequence length="213" mass="23937">MDSAAEISSRLLRAQAAHPVAGEDTNARAWFLRAGFVEEVLAENPDLDTGRTWDLVDTAVERLARLPLCHSHLDYGLPNAFPGHVIDWQHHAPAPLGYDVYPMLDIAAFKGGDRGYTFTAEQRTRYTDTLDTAARESGVNPLSPYLGDFLLAKCFFFLARMRPEDRARPEKHRKWLYRRTLFTLSAEDYAGTHRIDTAAFPSLAGFELREPGA</sequence>
<evidence type="ECO:0000313" key="1">
    <source>
        <dbReference type="EMBL" id="MEE2048905.1"/>
    </source>
</evidence>
<dbReference type="RefSeq" id="WP_330156217.1">
    <property type="nucleotide sequence ID" value="NZ_BAAAJA010000006.1"/>
</dbReference>
<protein>
    <submittedName>
        <fullName evidence="1">Aminoglycoside phosphotransferase</fullName>
    </submittedName>
</protein>